<organism evidence="2 3">
    <name type="scientific">Paenibacillus woosongensis</name>
    <dbReference type="NCBI Taxonomy" id="307580"/>
    <lineage>
        <taxon>Bacteria</taxon>
        <taxon>Bacillati</taxon>
        <taxon>Bacillota</taxon>
        <taxon>Bacilli</taxon>
        <taxon>Bacillales</taxon>
        <taxon>Paenibacillaceae</taxon>
        <taxon>Paenibacillus</taxon>
    </lineage>
</organism>
<dbReference type="Proteomes" id="UP000681290">
    <property type="component" value="Unassembled WGS sequence"/>
</dbReference>
<dbReference type="InterPro" id="IPR004360">
    <property type="entry name" value="Glyas_Fos-R_dOase_dom"/>
</dbReference>
<dbReference type="EMBL" id="BOSM01000004">
    <property type="protein sequence ID" value="GIP58935.1"/>
    <property type="molecule type" value="Genomic_DNA"/>
</dbReference>
<proteinExistence type="predicted"/>
<gene>
    <name evidence="2" type="ORF">J15TS10_27490</name>
</gene>
<protein>
    <recommendedName>
        <fullName evidence="1">Glyoxalase/fosfomycin resistance/dioxygenase domain-containing protein</fullName>
    </recommendedName>
</protein>
<name>A0ABQ4MSG4_9BACL</name>
<dbReference type="Pfam" id="PF00903">
    <property type="entry name" value="Glyoxalase"/>
    <property type="match status" value="1"/>
</dbReference>
<keyword evidence="3" id="KW-1185">Reference proteome</keyword>
<reference evidence="2 3" key="1">
    <citation type="submission" date="2021-03" db="EMBL/GenBank/DDBJ databases">
        <title>Antimicrobial resistance genes in bacteria isolated from Japanese honey, and their potential for conferring macrolide and lincosamide resistance in the American foulbrood pathogen Paenibacillus larvae.</title>
        <authorList>
            <person name="Okamoto M."/>
            <person name="Kumagai M."/>
            <person name="Kanamori H."/>
            <person name="Takamatsu D."/>
        </authorList>
    </citation>
    <scope>NUCLEOTIDE SEQUENCE [LARGE SCALE GENOMIC DNA]</scope>
    <source>
        <strain evidence="2 3">J15TS10</strain>
    </source>
</reference>
<feature type="domain" description="Glyoxalase/fosfomycin resistance/dioxygenase" evidence="1">
    <location>
        <begin position="2"/>
        <end position="46"/>
    </location>
</feature>
<dbReference type="RefSeq" id="WP_373870971.1">
    <property type="nucleotide sequence ID" value="NZ_BOSM01000004.1"/>
</dbReference>
<dbReference type="Gene3D" id="3.10.180.10">
    <property type="entry name" value="2,3-Dihydroxybiphenyl 1,2-Dioxygenase, domain 1"/>
    <property type="match status" value="1"/>
</dbReference>
<dbReference type="SUPFAM" id="SSF54593">
    <property type="entry name" value="Glyoxalase/Bleomycin resistance protein/Dihydroxybiphenyl dioxygenase"/>
    <property type="match status" value="1"/>
</dbReference>
<comment type="caution">
    <text evidence="2">The sequence shown here is derived from an EMBL/GenBank/DDBJ whole genome shotgun (WGS) entry which is preliminary data.</text>
</comment>
<evidence type="ECO:0000313" key="2">
    <source>
        <dbReference type="EMBL" id="GIP58935.1"/>
    </source>
</evidence>
<sequence>MLTFSVSDAKALWLKLTSSGVQTEPIAADDLFGKSFVFHDPDGNKFNAVEIV</sequence>
<dbReference type="InterPro" id="IPR029068">
    <property type="entry name" value="Glyas_Bleomycin-R_OHBP_Dase"/>
</dbReference>
<evidence type="ECO:0000313" key="3">
    <source>
        <dbReference type="Proteomes" id="UP000681290"/>
    </source>
</evidence>
<evidence type="ECO:0000259" key="1">
    <source>
        <dbReference type="Pfam" id="PF00903"/>
    </source>
</evidence>
<accession>A0ABQ4MSG4</accession>